<reference evidence="2" key="1">
    <citation type="journal article" date="2014" name="Proc. Natl. Acad. Sci. U.S.A.">
        <title>Extensive sampling of basidiomycete genomes demonstrates inadequacy of the white-rot/brown-rot paradigm for wood decay fungi.</title>
        <authorList>
            <person name="Riley R."/>
            <person name="Salamov A.A."/>
            <person name="Brown D.W."/>
            <person name="Nagy L.G."/>
            <person name="Floudas D."/>
            <person name="Held B.W."/>
            <person name="Levasseur A."/>
            <person name="Lombard V."/>
            <person name="Morin E."/>
            <person name="Otillar R."/>
            <person name="Lindquist E.A."/>
            <person name="Sun H."/>
            <person name="LaButti K.M."/>
            <person name="Schmutz J."/>
            <person name="Jabbour D."/>
            <person name="Luo H."/>
            <person name="Baker S.E."/>
            <person name="Pisabarro A.G."/>
            <person name="Walton J.D."/>
            <person name="Blanchette R.A."/>
            <person name="Henrissat B."/>
            <person name="Martin F."/>
            <person name="Cullen D."/>
            <person name="Hibbett D.S."/>
            <person name="Grigoriev I.V."/>
        </authorList>
    </citation>
    <scope>NUCLEOTIDE SEQUENCE [LARGE SCALE GENOMIC DNA]</scope>
    <source>
        <strain evidence="2">CBS 339.88</strain>
    </source>
</reference>
<dbReference type="EMBL" id="KL142404">
    <property type="protein sequence ID" value="KDR69107.1"/>
    <property type="molecule type" value="Genomic_DNA"/>
</dbReference>
<sequence length="139" mass="15212">MRLRTTTWKSLCSVLSIPHRLTPLLSPPHETEPKAVAFMSSAVINSIRRRQMSSLMIPARWTQNTPCLGPALNCCLAFGRRSPSSARSHHVQPQSGRRCCAPSAVTTATRSLQVGNDWDVLPYGGLILLSCDLALEVCV</sequence>
<name>A0A067SGG4_GALM3</name>
<accession>A0A067SGG4</accession>
<dbReference type="AlphaFoldDB" id="A0A067SGG4"/>
<dbReference type="HOGENOM" id="CLU_1845250_0_0_1"/>
<evidence type="ECO:0000313" key="1">
    <source>
        <dbReference type="EMBL" id="KDR69107.1"/>
    </source>
</evidence>
<evidence type="ECO:0000313" key="2">
    <source>
        <dbReference type="Proteomes" id="UP000027222"/>
    </source>
</evidence>
<organism evidence="1 2">
    <name type="scientific">Galerina marginata (strain CBS 339.88)</name>
    <dbReference type="NCBI Taxonomy" id="685588"/>
    <lineage>
        <taxon>Eukaryota</taxon>
        <taxon>Fungi</taxon>
        <taxon>Dikarya</taxon>
        <taxon>Basidiomycota</taxon>
        <taxon>Agaricomycotina</taxon>
        <taxon>Agaricomycetes</taxon>
        <taxon>Agaricomycetidae</taxon>
        <taxon>Agaricales</taxon>
        <taxon>Agaricineae</taxon>
        <taxon>Strophariaceae</taxon>
        <taxon>Galerina</taxon>
    </lineage>
</organism>
<dbReference type="Proteomes" id="UP000027222">
    <property type="component" value="Unassembled WGS sequence"/>
</dbReference>
<keyword evidence="2" id="KW-1185">Reference proteome</keyword>
<protein>
    <submittedName>
        <fullName evidence="1">Uncharacterized protein</fullName>
    </submittedName>
</protein>
<gene>
    <name evidence="1" type="ORF">GALMADRAFT_934533</name>
</gene>
<proteinExistence type="predicted"/>